<organism evidence="1 2">
    <name type="scientific">Schistosoma margrebowiei</name>
    <dbReference type="NCBI Taxonomy" id="48269"/>
    <lineage>
        <taxon>Eukaryota</taxon>
        <taxon>Metazoa</taxon>
        <taxon>Spiralia</taxon>
        <taxon>Lophotrochozoa</taxon>
        <taxon>Platyhelminthes</taxon>
        <taxon>Trematoda</taxon>
        <taxon>Digenea</taxon>
        <taxon>Strigeidida</taxon>
        <taxon>Schistosomatoidea</taxon>
        <taxon>Schistosomatidae</taxon>
        <taxon>Schistosoma</taxon>
    </lineage>
</organism>
<dbReference type="Proteomes" id="UP000277204">
    <property type="component" value="Unassembled WGS sequence"/>
</dbReference>
<evidence type="ECO:0000313" key="1">
    <source>
        <dbReference type="EMBL" id="VDO58202.1"/>
    </source>
</evidence>
<gene>
    <name evidence="1" type="ORF">SMRZ_LOCUS3478</name>
</gene>
<dbReference type="EMBL" id="UZAI01000995">
    <property type="protein sequence ID" value="VDO58202.1"/>
    <property type="molecule type" value="Genomic_DNA"/>
</dbReference>
<protein>
    <submittedName>
        <fullName evidence="1">Uncharacterized protein</fullName>
    </submittedName>
</protein>
<dbReference type="AlphaFoldDB" id="A0A183LI53"/>
<accession>A0A183LI53</accession>
<name>A0A183LI53_9TREM</name>
<reference evidence="1 2" key="1">
    <citation type="submission" date="2018-11" db="EMBL/GenBank/DDBJ databases">
        <authorList>
            <consortium name="Pathogen Informatics"/>
        </authorList>
    </citation>
    <scope>NUCLEOTIDE SEQUENCE [LARGE SCALE GENOMIC DNA]</scope>
    <source>
        <strain evidence="1 2">Zambia</strain>
    </source>
</reference>
<proteinExistence type="predicted"/>
<keyword evidence="2" id="KW-1185">Reference proteome</keyword>
<sequence length="85" mass="9625">MKSDDESQEPSNLTKLIPLPPFTRPLSQFWECFYNVGNQEGHPNSRGSEKRASRVLLLYSCYEEQNAPHTQAVAMMLSGQAQNHS</sequence>
<evidence type="ECO:0000313" key="2">
    <source>
        <dbReference type="Proteomes" id="UP000277204"/>
    </source>
</evidence>